<keyword evidence="9" id="KW-0496">Mitochondrion</keyword>
<keyword evidence="3" id="KW-0285">Flavoprotein</keyword>
<evidence type="ECO:0000256" key="1">
    <source>
        <dbReference type="ARBA" id="ARBA00001974"/>
    </source>
</evidence>
<dbReference type="GO" id="GO:0071949">
    <property type="term" value="F:FAD binding"/>
    <property type="evidence" value="ECO:0007669"/>
    <property type="project" value="InterPro"/>
</dbReference>
<dbReference type="InterPro" id="IPR010971">
    <property type="entry name" value="UbiH/COQ6"/>
</dbReference>
<dbReference type="InterPro" id="IPR036188">
    <property type="entry name" value="FAD/NAD-bd_sf"/>
</dbReference>
<evidence type="ECO:0000256" key="9">
    <source>
        <dbReference type="ARBA" id="ARBA00023128"/>
    </source>
</evidence>
<evidence type="ECO:0000256" key="2">
    <source>
        <dbReference type="ARBA" id="ARBA00005349"/>
    </source>
</evidence>
<dbReference type="InterPro" id="IPR000689">
    <property type="entry name" value="UbQ_mOase_COQ6"/>
</dbReference>
<dbReference type="HAMAP" id="MF_03193">
    <property type="entry name" value="COQ6_monooxygenase"/>
    <property type="match status" value="1"/>
</dbReference>
<evidence type="ECO:0000313" key="13">
    <source>
        <dbReference type="Proteomes" id="UP000789739"/>
    </source>
</evidence>
<dbReference type="GO" id="GO:0106364">
    <property type="term" value="F:4-hydroxy-3-all-trans-polyprenylbenzoate oxygenase activity"/>
    <property type="evidence" value="ECO:0007669"/>
    <property type="project" value="InterPro"/>
</dbReference>
<dbReference type="Proteomes" id="UP000789739">
    <property type="component" value="Unassembled WGS sequence"/>
</dbReference>
<evidence type="ECO:0000256" key="10">
    <source>
        <dbReference type="ARBA" id="ARBA00023136"/>
    </source>
</evidence>
<keyword evidence="6" id="KW-0274">FAD</keyword>
<comment type="cofactor">
    <cofactor evidence="1">
        <name>FAD</name>
        <dbReference type="ChEBI" id="CHEBI:57692"/>
    </cofactor>
</comment>
<sequence length="483" mass="53533">TVQAKSLHKDITPSIETQHFDEIHLPHNIYDVVIVGGGITGCTLACALASTPETSLLRVALIEVSDLTKIKGWNPSEEEFSNRVSSLTPRSVGFLKDIGAWQHVDRSRTRPYEFMQVWDGISDSRLSFDLDNIKSDAIAWVVENNHIQRAILARLEECNDGNVDVLDGTRVEKIFYESESGNEFDLSDWPTVLLSSGETLKARLLVGADGVNSAVRSFAGIDMLGWDYDANAVVATLHVDPLVENKTAWQRFLPTGPIAMLPAIWSTIPALASKLRLLPESDFVHLVNAAFRLRLADLQYFQSQLLEGDDINLQDEITWREQVETKNFTGENMEDDSKLPPRILGVQEKSRASFPLKMRNAERYVKERITLIGDAAHTIHPLAGQGLNQGIADAQCLTQTIQAGVNTGQNIGDLELLGEYSSARYLPNLAMIGAVDKLHKLYSTEFGPIVWTRSIGLNAINRMSPLKTEIMKFAMGIGTDVYG</sequence>
<gene>
    <name evidence="12" type="ORF">PBRASI_LOCUS4688</name>
</gene>
<evidence type="ECO:0000256" key="8">
    <source>
        <dbReference type="ARBA" id="ARBA00023033"/>
    </source>
</evidence>
<dbReference type="InterPro" id="IPR051205">
    <property type="entry name" value="UbiH/COQ6_monooxygenase"/>
</dbReference>
<keyword evidence="4" id="KW-0831">Ubiquinone biosynthesis</keyword>
<evidence type="ECO:0000256" key="4">
    <source>
        <dbReference type="ARBA" id="ARBA00022688"/>
    </source>
</evidence>
<accession>A0A9N9FMA8</accession>
<evidence type="ECO:0000313" key="12">
    <source>
        <dbReference type="EMBL" id="CAG8543045.1"/>
    </source>
</evidence>
<evidence type="ECO:0000256" key="5">
    <source>
        <dbReference type="ARBA" id="ARBA00022792"/>
    </source>
</evidence>
<keyword evidence="10" id="KW-0472">Membrane</keyword>
<feature type="domain" description="FAD-binding" evidence="11">
    <location>
        <begin position="346"/>
        <end position="424"/>
    </location>
</feature>
<dbReference type="InterPro" id="IPR018168">
    <property type="entry name" value="Ubi_Hdrlase_CS"/>
</dbReference>
<name>A0A9N9FMA8_9GLOM</name>
<feature type="domain" description="FAD-binding" evidence="11">
    <location>
        <begin position="30"/>
        <end position="239"/>
    </location>
</feature>
<comment type="similarity">
    <text evidence="2">Belongs to the UbiH/COQ6 family.</text>
</comment>
<dbReference type="PANTHER" id="PTHR43876">
    <property type="entry name" value="UBIQUINONE BIOSYNTHESIS MONOOXYGENASE COQ6, MITOCHONDRIAL"/>
    <property type="match status" value="1"/>
</dbReference>
<reference evidence="12" key="1">
    <citation type="submission" date="2021-06" db="EMBL/GenBank/DDBJ databases">
        <authorList>
            <person name="Kallberg Y."/>
            <person name="Tangrot J."/>
            <person name="Rosling A."/>
        </authorList>
    </citation>
    <scope>NUCLEOTIDE SEQUENCE</scope>
    <source>
        <strain evidence="12">BR232B</strain>
    </source>
</reference>
<evidence type="ECO:0000256" key="7">
    <source>
        <dbReference type="ARBA" id="ARBA00023002"/>
    </source>
</evidence>
<protein>
    <submittedName>
        <fullName evidence="12">10550_t:CDS:1</fullName>
    </submittedName>
</protein>
<dbReference type="PANTHER" id="PTHR43876:SF7">
    <property type="entry name" value="UBIQUINONE BIOSYNTHESIS MONOOXYGENASE COQ6, MITOCHONDRIAL"/>
    <property type="match status" value="1"/>
</dbReference>
<dbReference type="Gene3D" id="3.50.50.60">
    <property type="entry name" value="FAD/NAD(P)-binding domain"/>
    <property type="match status" value="2"/>
</dbReference>
<proteinExistence type="inferred from homology"/>
<evidence type="ECO:0000256" key="6">
    <source>
        <dbReference type="ARBA" id="ARBA00022827"/>
    </source>
</evidence>
<comment type="caution">
    <text evidence="12">The sequence shown here is derived from an EMBL/GenBank/DDBJ whole genome shotgun (WGS) entry which is preliminary data.</text>
</comment>
<dbReference type="OrthoDB" id="683240at2759"/>
<dbReference type="FunFam" id="3.50.50.60:FF:000021">
    <property type="entry name" value="Ubiquinone biosynthesis monooxygenase COQ6"/>
    <property type="match status" value="1"/>
</dbReference>
<organism evidence="12 13">
    <name type="scientific">Paraglomus brasilianum</name>
    <dbReference type="NCBI Taxonomy" id="144538"/>
    <lineage>
        <taxon>Eukaryota</taxon>
        <taxon>Fungi</taxon>
        <taxon>Fungi incertae sedis</taxon>
        <taxon>Mucoromycota</taxon>
        <taxon>Glomeromycotina</taxon>
        <taxon>Glomeromycetes</taxon>
        <taxon>Paraglomerales</taxon>
        <taxon>Paraglomeraceae</taxon>
        <taxon>Paraglomus</taxon>
    </lineage>
</organism>
<keyword evidence="5" id="KW-0999">Mitochondrion inner membrane</keyword>
<dbReference type="AlphaFoldDB" id="A0A9N9FMA8"/>
<dbReference type="GO" id="GO:0006744">
    <property type="term" value="P:ubiquinone biosynthetic process"/>
    <property type="evidence" value="ECO:0007669"/>
    <property type="project" value="UniProtKB-KW"/>
</dbReference>
<keyword evidence="7" id="KW-0560">Oxidoreductase</keyword>
<dbReference type="PRINTS" id="PR00420">
    <property type="entry name" value="RNGMNOXGNASE"/>
</dbReference>
<dbReference type="GO" id="GO:0005739">
    <property type="term" value="C:mitochondrion"/>
    <property type="evidence" value="ECO:0007669"/>
    <property type="project" value="TreeGrafter"/>
</dbReference>
<keyword evidence="13" id="KW-1185">Reference proteome</keyword>
<feature type="non-terminal residue" evidence="12">
    <location>
        <position position="1"/>
    </location>
</feature>
<dbReference type="EMBL" id="CAJVPI010000502">
    <property type="protein sequence ID" value="CAG8543045.1"/>
    <property type="molecule type" value="Genomic_DNA"/>
</dbReference>
<dbReference type="NCBIfam" id="TIGR01988">
    <property type="entry name" value="Ubi-OHases"/>
    <property type="match status" value="1"/>
</dbReference>
<dbReference type="SUPFAM" id="SSF51905">
    <property type="entry name" value="FAD/NAD(P)-binding domain"/>
    <property type="match status" value="1"/>
</dbReference>
<dbReference type="PROSITE" id="PS01304">
    <property type="entry name" value="UBIH"/>
    <property type="match status" value="1"/>
</dbReference>
<dbReference type="Pfam" id="PF01494">
    <property type="entry name" value="FAD_binding_3"/>
    <property type="match status" value="2"/>
</dbReference>
<keyword evidence="8" id="KW-0503">Monooxygenase</keyword>
<evidence type="ECO:0000259" key="11">
    <source>
        <dbReference type="Pfam" id="PF01494"/>
    </source>
</evidence>
<evidence type="ECO:0000256" key="3">
    <source>
        <dbReference type="ARBA" id="ARBA00022630"/>
    </source>
</evidence>
<dbReference type="InterPro" id="IPR002938">
    <property type="entry name" value="FAD-bd"/>
</dbReference>